<dbReference type="GO" id="GO:0051536">
    <property type="term" value="F:iron-sulfur cluster binding"/>
    <property type="evidence" value="ECO:0007669"/>
    <property type="project" value="UniProtKB-KW"/>
</dbReference>
<evidence type="ECO:0000256" key="2">
    <source>
        <dbReference type="ARBA" id="ARBA00022691"/>
    </source>
</evidence>
<comment type="cofactor">
    <cofactor evidence="1">
        <name>[4Fe-4S] cluster</name>
        <dbReference type="ChEBI" id="CHEBI:49883"/>
    </cofactor>
</comment>
<proteinExistence type="predicted"/>
<dbReference type="CDD" id="cd01335">
    <property type="entry name" value="Radical_SAM"/>
    <property type="match status" value="1"/>
</dbReference>
<evidence type="ECO:0000256" key="3">
    <source>
        <dbReference type="ARBA" id="ARBA00022723"/>
    </source>
</evidence>
<keyword evidence="5" id="KW-0411">Iron-sulfur</keyword>
<keyword evidence="3" id="KW-0479">Metal-binding</keyword>
<dbReference type="OrthoDB" id="6258756at2"/>
<name>B2KDW5_ELUMP</name>
<dbReference type="InterPro" id="IPR013785">
    <property type="entry name" value="Aldolase_TIM"/>
</dbReference>
<accession>B2KDW5</accession>
<dbReference type="InterPro" id="IPR023821">
    <property type="entry name" value="rSAM_TatD-assoc"/>
</dbReference>
<dbReference type="Pfam" id="PF04055">
    <property type="entry name" value="Radical_SAM"/>
    <property type="match status" value="1"/>
</dbReference>
<organism evidence="7 8">
    <name type="scientific">Elusimicrobium minutum (strain Pei191)</name>
    <dbReference type="NCBI Taxonomy" id="445932"/>
    <lineage>
        <taxon>Bacteria</taxon>
        <taxon>Pseudomonadati</taxon>
        <taxon>Elusimicrobiota</taxon>
        <taxon>Elusimicrobia</taxon>
        <taxon>Elusimicrobiales</taxon>
        <taxon>Elusimicrobiaceae</taxon>
        <taxon>Elusimicrobium</taxon>
    </lineage>
</organism>
<protein>
    <submittedName>
        <fullName evidence="7">Radical SAM domain protein</fullName>
    </submittedName>
</protein>
<dbReference type="Gene3D" id="3.20.20.70">
    <property type="entry name" value="Aldolase class I"/>
    <property type="match status" value="1"/>
</dbReference>
<evidence type="ECO:0000256" key="1">
    <source>
        <dbReference type="ARBA" id="ARBA00001966"/>
    </source>
</evidence>
<dbReference type="GO" id="GO:0003824">
    <property type="term" value="F:catalytic activity"/>
    <property type="evidence" value="ECO:0007669"/>
    <property type="project" value="InterPro"/>
</dbReference>
<keyword evidence="2" id="KW-0949">S-adenosyl-L-methionine</keyword>
<dbReference type="Proteomes" id="UP000001029">
    <property type="component" value="Chromosome"/>
</dbReference>
<keyword evidence="8" id="KW-1185">Reference proteome</keyword>
<dbReference type="InterPro" id="IPR058240">
    <property type="entry name" value="rSAM_sf"/>
</dbReference>
<evidence type="ECO:0000313" key="7">
    <source>
        <dbReference type="EMBL" id="ACC98711.1"/>
    </source>
</evidence>
<reference evidence="7 8" key="1">
    <citation type="journal article" date="2009" name="Appl. Environ. Microbiol.">
        <title>Genomic analysis of 'Elusimicrobium minutum,' the first cultivated representative of the phylum 'Elusimicrobia' (formerly termite group 1).</title>
        <authorList>
            <person name="Herlemann D.P.R."/>
            <person name="Geissinger O."/>
            <person name="Ikeda-Ohtsubo W."/>
            <person name="Kunin V."/>
            <person name="Sun H."/>
            <person name="Lapidus A."/>
            <person name="Hugenholtz P."/>
            <person name="Brune A."/>
        </authorList>
    </citation>
    <scope>NUCLEOTIDE SEQUENCE [LARGE SCALE GENOMIC DNA]</scope>
    <source>
        <strain evidence="7 8">Pei191</strain>
    </source>
</reference>
<dbReference type="InterPro" id="IPR007197">
    <property type="entry name" value="rSAM"/>
</dbReference>
<dbReference type="KEGG" id="emi:Emin_1159"/>
<keyword evidence="4" id="KW-0408">Iron</keyword>
<dbReference type="SUPFAM" id="SSF102114">
    <property type="entry name" value="Radical SAM enzymes"/>
    <property type="match status" value="1"/>
</dbReference>
<feature type="domain" description="Radical SAM core" evidence="6">
    <location>
        <begin position="18"/>
        <end position="199"/>
    </location>
</feature>
<evidence type="ECO:0000256" key="4">
    <source>
        <dbReference type="ARBA" id="ARBA00023004"/>
    </source>
</evidence>
<dbReference type="NCBIfam" id="TIGR04038">
    <property type="entry name" value="tatD_link_rSAM"/>
    <property type="match status" value="1"/>
</dbReference>
<evidence type="ECO:0000313" key="8">
    <source>
        <dbReference type="Proteomes" id="UP000001029"/>
    </source>
</evidence>
<evidence type="ECO:0000256" key="5">
    <source>
        <dbReference type="ARBA" id="ARBA00023014"/>
    </source>
</evidence>
<sequence>MQIKEISIVYRFKNSLYINLTNRCPNLCVFCIKSKWEMRFEGYNLNLEGKEPSAQEVVAKIHGELAKASVEQIVFCGYGEPTVKLPVLTEICDILNAEMKEGKIGKSIIRLNTIGLGNKIWGRDIVPDLQGRIKQIYISLNSNKPEQWAKLVRPAKGYEDGFESVVGFIKNCIGKFDKVVVSTVEGLGVDTQDMGNFVKELGAEFYVRSFLDDEN</sequence>
<gene>
    <name evidence="7" type="ordered locus">Emin_1159</name>
</gene>
<dbReference type="RefSeq" id="WP_012415326.1">
    <property type="nucleotide sequence ID" value="NC_010644.1"/>
</dbReference>
<dbReference type="SFLD" id="SFLDS00029">
    <property type="entry name" value="Radical_SAM"/>
    <property type="match status" value="1"/>
</dbReference>
<dbReference type="EMBL" id="CP001055">
    <property type="protein sequence ID" value="ACC98711.1"/>
    <property type="molecule type" value="Genomic_DNA"/>
</dbReference>
<dbReference type="AlphaFoldDB" id="B2KDW5"/>
<dbReference type="HOGENOM" id="CLU_1364481_0_0_0"/>
<dbReference type="GO" id="GO:0046872">
    <property type="term" value="F:metal ion binding"/>
    <property type="evidence" value="ECO:0007669"/>
    <property type="project" value="UniProtKB-KW"/>
</dbReference>
<dbReference type="STRING" id="445932.Emin_1159"/>
<evidence type="ECO:0000259" key="6">
    <source>
        <dbReference type="Pfam" id="PF04055"/>
    </source>
</evidence>